<dbReference type="GO" id="GO:0000155">
    <property type="term" value="F:phosphorelay sensor kinase activity"/>
    <property type="evidence" value="ECO:0007669"/>
    <property type="project" value="InterPro"/>
</dbReference>
<evidence type="ECO:0000256" key="1">
    <source>
        <dbReference type="ARBA" id="ARBA00022553"/>
    </source>
</evidence>
<dbReference type="Gene3D" id="3.30.450.20">
    <property type="entry name" value="PAS domain"/>
    <property type="match status" value="2"/>
</dbReference>
<gene>
    <name evidence="8" type="ORF">K491DRAFT_605090</name>
</gene>
<dbReference type="SUPFAM" id="SSF52172">
    <property type="entry name" value="CheY-like"/>
    <property type="match status" value="1"/>
</dbReference>
<dbReference type="InterPro" id="IPR036097">
    <property type="entry name" value="HisK_dim/P_sf"/>
</dbReference>
<keyword evidence="9" id="KW-1185">Reference proteome</keyword>
<name>A0A6A6SXT5_9PLEO</name>
<dbReference type="SUPFAM" id="SSF55785">
    <property type="entry name" value="PYP-like sensor domain (PAS domain)"/>
    <property type="match status" value="2"/>
</dbReference>
<dbReference type="CDD" id="cd16922">
    <property type="entry name" value="HATPase_EvgS-ArcB-TorS-like"/>
    <property type="match status" value="1"/>
</dbReference>
<feature type="modified residue" description="4-aspartylphosphate" evidence="2">
    <location>
        <position position="618"/>
    </location>
</feature>
<accession>A0A6A6SXT5</accession>
<dbReference type="PRINTS" id="PR00344">
    <property type="entry name" value="BCTRLSENSOR"/>
</dbReference>
<dbReference type="InterPro" id="IPR004358">
    <property type="entry name" value="Sig_transdc_His_kin-like_C"/>
</dbReference>
<evidence type="ECO:0000259" key="5">
    <source>
        <dbReference type="PROSITE" id="PS50110"/>
    </source>
</evidence>
<dbReference type="InterPro" id="IPR013656">
    <property type="entry name" value="PAS_4"/>
</dbReference>
<dbReference type="InterPro" id="IPR011006">
    <property type="entry name" value="CheY-like_superfamily"/>
</dbReference>
<dbReference type="CDD" id="cd00082">
    <property type="entry name" value="HisKA"/>
    <property type="match status" value="1"/>
</dbReference>
<evidence type="ECO:0000256" key="3">
    <source>
        <dbReference type="SAM" id="MobiDB-lite"/>
    </source>
</evidence>
<organism evidence="8 9">
    <name type="scientific">Lophiostoma macrostomum CBS 122681</name>
    <dbReference type="NCBI Taxonomy" id="1314788"/>
    <lineage>
        <taxon>Eukaryota</taxon>
        <taxon>Fungi</taxon>
        <taxon>Dikarya</taxon>
        <taxon>Ascomycota</taxon>
        <taxon>Pezizomycotina</taxon>
        <taxon>Dothideomycetes</taxon>
        <taxon>Pleosporomycetidae</taxon>
        <taxon>Pleosporales</taxon>
        <taxon>Lophiostomataceae</taxon>
        <taxon>Lophiostoma</taxon>
    </lineage>
</organism>
<dbReference type="SUPFAM" id="SSF47384">
    <property type="entry name" value="Homodimeric domain of signal transducing histidine kinase"/>
    <property type="match status" value="1"/>
</dbReference>
<dbReference type="Gene3D" id="3.40.50.2300">
    <property type="match status" value="1"/>
</dbReference>
<dbReference type="PROSITE" id="PS50110">
    <property type="entry name" value="RESPONSE_REGULATORY"/>
    <property type="match status" value="1"/>
</dbReference>
<dbReference type="InterPro" id="IPR003594">
    <property type="entry name" value="HATPase_dom"/>
</dbReference>
<feature type="domain" description="PAC" evidence="7">
    <location>
        <begin position="242"/>
        <end position="293"/>
    </location>
</feature>
<dbReference type="PROSITE" id="PS50112">
    <property type="entry name" value="PAS"/>
    <property type="match status" value="1"/>
</dbReference>
<feature type="domain" description="Histidine kinase" evidence="4">
    <location>
        <begin position="308"/>
        <end position="529"/>
    </location>
</feature>
<keyword evidence="1 2" id="KW-0597">Phosphoprotein</keyword>
<sequence>MAAPTAAGQDYATQTAPLPPPLAPSGREDDHPLLLENDSFAADFFRRTPIPTILFDGALRVGQVSESYLKVSGGCSAEEVLGLHADALFDHKVTLPSLGSVREALREALDTKRPYELLDEFQPNGSAWTIRVVPIFRNGVLQYIQMELKDSTEERQRQLELEERLYTNETFRILVETVKDYAIFMLDPNGNVATWNAGAQVFKGYTKDEIIGKHFSNFYGTEDRKNDKPGRELKDALRDGRVEDEGWRYRKDGTRFWANVVITPIYRGDILIGFAKVTRDLSERKKAESSLIEAYEEASKLKSEFLANMSHEIRTPMHGMLSALTLLLDTQLNSEQLELARVIEESGDVLLHVINDILDYSKLSSGTFSISHDIICVPDIVQSVFRAHEKCCKPEISLENHIDPKLPKAAEGDSLRYRQIIQNLMSNATKFTEHGYVRMIARLESETIESYTILTEVIDSGIGVPKVSSGSLFTPFMQFDNSATKKYQGTGLGLSICKTLAELMGGDIGFRANPEGKGSIFWFTAKMKKVKQLPPVDIVHEQIKELALHTPIVPFEDIKLAAVDKRILLAEDNPINQKVMVKMLVGLGFDSVDRAANGREAVEMSTKDPAPYSAILMDINMPILDGVGATREIRDAGIDTPIIAMTANALKGQAESYIAKGMTAYVSKPVDRDILVKVLLKCLTPATSD</sequence>
<evidence type="ECO:0000313" key="9">
    <source>
        <dbReference type="Proteomes" id="UP000799324"/>
    </source>
</evidence>
<feature type="region of interest" description="Disordered" evidence="3">
    <location>
        <begin position="1"/>
        <end position="31"/>
    </location>
</feature>
<dbReference type="Pfam" id="PF02518">
    <property type="entry name" value="HATPase_c"/>
    <property type="match status" value="1"/>
</dbReference>
<dbReference type="SUPFAM" id="SSF55874">
    <property type="entry name" value="ATPase domain of HSP90 chaperone/DNA topoisomerase II/histidine kinase"/>
    <property type="match status" value="1"/>
</dbReference>
<dbReference type="Pfam" id="PF13426">
    <property type="entry name" value="PAS_9"/>
    <property type="match status" value="1"/>
</dbReference>
<dbReference type="SMART" id="SM00387">
    <property type="entry name" value="HATPase_c"/>
    <property type="match status" value="1"/>
</dbReference>
<dbReference type="PANTHER" id="PTHR45339:SF5">
    <property type="entry name" value="HISTIDINE KINASE"/>
    <property type="match status" value="1"/>
</dbReference>
<dbReference type="CDD" id="cd00130">
    <property type="entry name" value="PAS"/>
    <property type="match status" value="1"/>
</dbReference>
<dbReference type="SMART" id="SM00388">
    <property type="entry name" value="HisKA"/>
    <property type="match status" value="1"/>
</dbReference>
<dbReference type="NCBIfam" id="TIGR00229">
    <property type="entry name" value="sensory_box"/>
    <property type="match status" value="1"/>
</dbReference>
<feature type="domain" description="PAS" evidence="6">
    <location>
        <begin position="167"/>
        <end position="240"/>
    </location>
</feature>
<dbReference type="Pfam" id="PF00512">
    <property type="entry name" value="HisKA"/>
    <property type="match status" value="1"/>
</dbReference>
<dbReference type="Pfam" id="PF00072">
    <property type="entry name" value="Response_reg"/>
    <property type="match status" value="1"/>
</dbReference>
<dbReference type="Proteomes" id="UP000799324">
    <property type="component" value="Unassembled WGS sequence"/>
</dbReference>
<evidence type="ECO:0000259" key="4">
    <source>
        <dbReference type="PROSITE" id="PS50109"/>
    </source>
</evidence>
<dbReference type="InterPro" id="IPR001789">
    <property type="entry name" value="Sig_transdc_resp-reg_receiver"/>
</dbReference>
<dbReference type="SMART" id="SM00091">
    <property type="entry name" value="PAS"/>
    <property type="match status" value="2"/>
</dbReference>
<protein>
    <recommendedName>
        <fullName evidence="10">Two-component system protein A</fullName>
    </recommendedName>
</protein>
<dbReference type="InterPro" id="IPR003661">
    <property type="entry name" value="HisK_dim/P_dom"/>
</dbReference>
<dbReference type="OrthoDB" id="60033at2759"/>
<evidence type="ECO:0000256" key="2">
    <source>
        <dbReference type="PROSITE-ProRule" id="PRU00169"/>
    </source>
</evidence>
<dbReference type="Gene3D" id="3.30.565.10">
    <property type="entry name" value="Histidine kinase-like ATPase, C-terminal domain"/>
    <property type="match status" value="1"/>
</dbReference>
<dbReference type="FunFam" id="3.30.565.10:FF:000010">
    <property type="entry name" value="Sensor histidine kinase RcsC"/>
    <property type="match status" value="1"/>
</dbReference>
<dbReference type="CDD" id="cd17546">
    <property type="entry name" value="REC_hyHK_CKI1_RcsC-like"/>
    <property type="match status" value="1"/>
</dbReference>
<feature type="domain" description="Response regulatory" evidence="5">
    <location>
        <begin position="566"/>
        <end position="683"/>
    </location>
</feature>
<dbReference type="Gene3D" id="1.10.287.130">
    <property type="match status" value="1"/>
</dbReference>
<dbReference type="InterPro" id="IPR000700">
    <property type="entry name" value="PAS-assoc_C"/>
</dbReference>
<dbReference type="InterPro" id="IPR000014">
    <property type="entry name" value="PAS"/>
</dbReference>
<dbReference type="FunFam" id="3.30.450.20:FF:000136">
    <property type="entry name" value="Sensor histidine kinase/response regulator Fos-1"/>
    <property type="match status" value="1"/>
</dbReference>
<reference evidence="8" key="1">
    <citation type="journal article" date="2020" name="Stud. Mycol.">
        <title>101 Dothideomycetes genomes: a test case for predicting lifestyles and emergence of pathogens.</title>
        <authorList>
            <person name="Haridas S."/>
            <person name="Albert R."/>
            <person name="Binder M."/>
            <person name="Bloem J."/>
            <person name="Labutti K."/>
            <person name="Salamov A."/>
            <person name="Andreopoulos B."/>
            <person name="Baker S."/>
            <person name="Barry K."/>
            <person name="Bills G."/>
            <person name="Bluhm B."/>
            <person name="Cannon C."/>
            <person name="Castanera R."/>
            <person name="Culley D."/>
            <person name="Daum C."/>
            <person name="Ezra D."/>
            <person name="Gonzalez J."/>
            <person name="Henrissat B."/>
            <person name="Kuo A."/>
            <person name="Liang C."/>
            <person name="Lipzen A."/>
            <person name="Lutzoni F."/>
            <person name="Magnuson J."/>
            <person name="Mondo S."/>
            <person name="Nolan M."/>
            <person name="Ohm R."/>
            <person name="Pangilinan J."/>
            <person name="Park H.-J."/>
            <person name="Ramirez L."/>
            <person name="Alfaro M."/>
            <person name="Sun H."/>
            <person name="Tritt A."/>
            <person name="Yoshinaga Y."/>
            <person name="Zwiers L.-H."/>
            <person name="Turgeon B."/>
            <person name="Goodwin S."/>
            <person name="Spatafora J."/>
            <person name="Crous P."/>
            <person name="Grigoriev I."/>
        </authorList>
    </citation>
    <scope>NUCLEOTIDE SEQUENCE</scope>
    <source>
        <strain evidence="8">CBS 122681</strain>
    </source>
</reference>
<evidence type="ECO:0008006" key="10">
    <source>
        <dbReference type="Google" id="ProtNLM"/>
    </source>
</evidence>
<proteinExistence type="predicted"/>
<dbReference type="PROSITE" id="PS50113">
    <property type="entry name" value="PAC"/>
    <property type="match status" value="1"/>
</dbReference>
<evidence type="ECO:0000259" key="7">
    <source>
        <dbReference type="PROSITE" id="PS50113"/>
    </source>
</evidence>
<dbReference type="EMBL" id="MU004404">
    <property type="protein sequence ID" value="KAF2652350.1"/>
    <property type="molecule type" value="Genomic_DNA"/>
</dbReference>
<dbReference type="AlphaFoldDB" id="A0A6A6SXT5"/>
<evidence type="ECO:0000313" key="8">
    <source>
        <dbReference type="EMBL" id="KAF2652350.1"/>
    </source>
</evidence>
<dbReference type="InterPro" id="IPR036890">
    <property type="entry name" value="HATPase_C_sf"/>
</dbReference>
<dbReference type="Pfam" id="PF08448">
    <property type="entry name" value="PAS_4"/>
    <property type="match status" value="1"/>
</dbReference>
<dbReference type="InterPro" id="IPR035965">
    <property type="entry name" value="PAS-like_dom_sf"/>
</dbReference>
<dbReference type="PANTHER" id="PTHR45339">
    <property type="entry name" value="HYBRID SIGNAL TRANSDUCTION HISTIDINE KINASE J"/>
    <property type="match status" value="1"/>
</dbReference>
<evidence type="ECO:0000259" key="6">
    <source>
        <dbReference type="PROSITE" id="PS50112"/>
    </source>
</evidence>
<dbReference type="SMART" id="SM00448">
    <property type="entry name" value="REC"/>
    <property type="match status" value="1"/>
</dbReference>
<dbReference type="InterPro" id="IPR005467">
    <property type="entry name" value="His_kinase_dom"/>
</dbReference>
<dbReference type="PROSITE" id="PS50109">
    <property type="entry name" value="HIS_KIN"/>
    <property type="match status" value="1"/>
</dbReference>